<organism evidence="2 3">
    <name type="scientific">Schizophyllum amplum</name>
    <dbReference type="NCBI Taxonomy" id="97359"/>
    <lineage>
        <taxon>Eukaryota</taxon>
        <taxon>Fungi</taxon>
        <taxon>Dikarya</taxon>
        <taxon>Basidiomycota</taxon>
        <taxon>Agaricomycotina</taxon>
        <taxon>Agaricomycetes</taxon>
        <taxon>Agaricomycetidae</taxon>
        <taxon>Agaricales</taxon>
        <taxon>Schizophyllaceae</taxon>
        <taxon>Schizophyllum</taxon>
    </lineage>
</organism>
<name>A0A550CTL5_9AGAR</name>
<dbReference type="PANTHER" id="PTHR28244">
    <property type="entry name" value="RNA POLYMERASE I-SPECIFIC TRANSCRIPTION INITIATION FACTOR RRN11"/>
    <property type="match status" value="1"/>
</dbReference>
<proteinExistence type="predicted"/>
<gene>
    <name evidence="2" type="ORF">BD626DRAFT_480869</name>
</gene>
<dbReference type="InterPro" id="IPR053029">
    <property type="entry name" value="RNA_pol_I-specific_init_factor"/>
</dbReference>
<dbReference type="Pfam" id="PF04090">
    <property type="entry name" value="Rrn11"/>
    <property type="match status" value="1"/>
</dbReference>
<dbReference type="GO" id="GO:0017025">
    <property type="term" value="F:TBP-class protein binding"/>
    <property type="evidence" value="ECO:0007669"/>
    <property type="project" value="TreeGrafter"/>
</dbReference>
<dbReference type="OrthoDB" id="2159786at2759"/>
<dbReference type="GO" id="GO:0042790">
    <property type="term" value="P:nucleolar large rRNA transcription by RNA polymerase I"/>
    <property type="evidence" value="ECO:0007669"/>
    <property type="project" value="TreeGrafter"/>
</dbReference>
<evidence type="ECO:0000313" key="2">
    <source>
        <dbReference type="EMBL" id="TRM68129.1"/>
    </source>
</evidence>
<evidence type="ECO:0000256" key="1">
    <source>
        <dbReference type="SAM" id="MobiDB-lite"/>
    </source>
</evidence>
<reference evidence="2 3" key="1">
    <citation type="journal article" date="2019" name="New Phytol.">
        <title>Comparative genomics reveals unique wood-decay strategies and fruiting body development in the Schizophyllaceae.</title>
        <authorList>
            <person name="Almasi E."/>
            <person name="Sahu N."/>
            <person name="Krizsan K."/>
            <person name="Balint B."/>
            <person name="Kovacs G.M."/>
            <person name="Kiss B."/>
            <person name="Cseklye J."/>
            <person name="Drula E."/>
            <person name="Henrissat B."/>
            <person name="Nagy I."/>
            <person name="Chovatia M."/>
            <person name="Adam C."/>
            <person name="LaButti K."/>
            <person name="Lipzen A."/>
            <person name="Riley R."/>
            <person name="Grigoriev I.V."/>
            <person name="Nagy L.G."/>
        </authorList>
    </citation>
    <scope>NUCLEOTIDE SEQUENCE [LARGE SCALE GENOMIC DNA]</scope>
    <source>
        <strain evidence="2 3">NL-1724</strain>
    </source>
</reference>
<dbReference type="GO" id="GO:0001164">
    <property type="term" value="F:RNA polymerase I core promoter sequence-specific DNA binding"/>
    <property type="evidence" value="ECO:0007669"/>
    <property type="project" value="InterPro"/>
</dbReference>
<feature type="region of interest" description="Disordered" evidence="1">
    <location>
        <begin position="203"/>
        <end position="231"/>
    </location>
</feature>
<comment type="caution">
    <text evidence="2">The sequence shown here is derived from an EMBL/GenBank/DDBJ whole genome shotgun (WGS) entry which is preliminary data.</text>
</comment>
<dbReference type="InterPro" id="IPR007224">
    <property type="entry name" value="TIF_Rrn11"/>
</dbReference>
<dbReference type="STRING" id="97359.A0A550CTL5"/>
<dbReference type="EMBL" id="VDMD01000002">
    <property type="protein sequence ID" value="TRM68129.1"/>
    <property type="molecule type" value="Genomic_DNA"/>
</dbReference>
<sequence length="231" mass="26677">MSSHTFLFSSFDNKRPLTARKLHIRRLWDVLHLCIQKHDIARTRRAWLVLARCKEIPWTAHWNIATLILSEGSVSGHNEDDLPAVDFLRTMMLQHPDSREDMLRELVLHFIAHDRCREALDELELYLPSFPYSDNPTLHVYAGLTRLYLAQPSSPGATFNKTGLRDAQSHFERALALDENNAAARVFLEKIPRLMDQDAMTVDHDSEDENDMRVDDDASATDSPSRKRMRT</sequence>
<dbReference type="GO" id="GO:0070860">
    <property type="term" value="C:RNA polymerase I core factor complex"/>
    <property type="evidence" value="ECO:0007669"/>
    <property type="project" value="TreeGrafter"/>
</dbReference>
<keyword evidence="3" id="KW-1185">Reference proteome</keyword>
<dbReference type="Proteomes" id="UP000320762">
    <property type="component" value="Unassembled WGS sequence"/>
</dbReference>
<accession>A0A550CTL5</accession>
<protein>
    <submittedName>
        <fullName evidence="2">Uncharacterized protein</fullName>
    </submittedName>
</protein>
<dbReference type="GO" id="GO:0001181">
    <property type="term" value="F:RNA polymerase I general transcription initiation factor activity"/>
    <property type="evidence" value="ECO:0007669"/>
    <property type="project" value="InterPro"/>
</dbReference>
<dbReference type="AlphaFoldDB" id="A0A550CTL5"/>
<dbReference type="PANTHER" id="PTHR28244:SF1">
    <property type="entry name" value="RNA POLYMERASE I-SPECIFIC TRANSCRIPTION INITIATION FACTOR RRN11"/>
    <property type="match status" value="1"/>
</dbReference>
<evidence type="ECO:0000313" key="3">
    <source>
        <dbReference type="Proteomes" id="UP000320762"/>
    </source>
</evidence>